<proteinExistence type="predicted"/>
<feature type="compositionally biased region" description="Polar residues" evidence="1">
    <location>
        <begin position="1108"/>
        <end position="1121"/>
    </location>
</feature>
<feature type="compositionally biased region" description="Basic and acidic residues" evidence="1">
    <location>
        <begin position="1137"/>
        <end position="1149"/>
    </location>
</feature>
<keyword evidence="4" id="KW-1185">Reference proteome</keyword>
<feature type="compositionally biased region" description="Basic and acidic residues" evidence="1">
    <location>
        <begin position="1086"/>
        <end position="1107"/>
    </location>
</feature>
<feature type="transmembrane region" description="Helical" evidence="2">
    <location>
        <begin position="1003"/>
        <end position="1027"/>
    </location>
</feature>
<evidence type="ECO:0000313" key="3">
    <source>
        <dbReference type="EMBL" id="KAK7084782.1"/>
    </source>
</evidence>
<accession>A0AAN8XJP7</accession>
<dbReference type="AlphaFoldDB" id="A0AAN8XJP7"/>
<keyword evidence="2" id="KW-1133">Transmembrane helix</keyword>
<evidence type="ECO:0000256" key="1">
    <source>
        <dbReference type="SAM" id="MobiDB-lite"/>
    </source>
</evidence>
<feature type="region of interest" description="Disordered" evidence="1">
    <location>
        <begin position="1070"/>
        <end position="1209"/>
    </location>
</feature>
<evidence type="ECO:0000256" key="2">
    <source>
        <dbReference type="SAM" id="Phobius"/>
    </source>
</evidence>
<keyword evidence="2" id="KW-0472">Membrane</keyword>
<reference evidence="3 4" key="1">
    <citation type="submission" date="2023-11" db="EMBL/GenBank/DDBJ databases">
        <title>Halocaridina rubra genome assembly.</title>
        <authorList>
            <person name="Smith C."/>
        </authorList>
    </citation>
    <scope>NUCLEOTIDE SEQUENCE [LARGE SCALE GENOMIC DNA]</scope>
    <source>
        <strain evidence="3">EP-1</strain>
        <tissue evidence="3">Whole</tissue>
    </source>
</reference>
<gene>
    <name evidence="3" type="ORF">SK128_016059</name>
</gene>
<dbReference type="EMBL" id="JAXCGZ010001984">
    <property type="protein sequence ID" value="KAK7084782.1"/>
    <property type="molecule type" value="Genomic_DNA"/>
</dbReference>
<evidence type="ECO:0000313" key="4">
    <source>
        <dbReference type="Proteomes" id="UP001381693"/>
    </source>
</evidence>
<protein>
    <submittedName>
        <fullName evidence="3">Uncharacterized protein</fullName>
    </submittedName>
</protein>
<comment type="caution">
    <text evidence="3">The sequence shown here is derived from an EMBL/GenBank/DDBJ whole genome shotgun (WGS) entry which is preliminary data.</text>
</comment>
<name>A0AAN8XJP7_HALRR</name>
<organism evidence="3 4">
    <name type="scientific">Halocaridina rubra</name>
    <name type="common">Hawaiian red shrimp</name>
    <dbReference type="NCBI Taxonomy" id="373956"/>
    <lineage>
        <taxon>Eukaryota</taxon>
        <taxon>Metazoa</taxon>
        <taxon>Ecdysozoa</taxon>
        <taxon>Arthropoda</taxon>
        <taxon>Crustacea</taxon>
        <taxon>Multicrustacea</taxon>
        <taxon>Malacostraca</taxon>
        <taxon>Eumalacostraca</taxon>
        <taxon>Eucarida</taxon>
        <taxon>Decapoda</taxon>
        <taxon>Pleocyemata</taxon>
        <taxon>Caridea</taxon>
        <taxon>Atyoidea</taxon>
        <taxon>Atyidae</taxon>
        <taxon>Halocaridina</taxon>
    </lineage>
</organism>
<dbReference type="Proteomes" id="UP001381693">
    <property type="component" value="Unassembled WGS sequence"/>
</dbReference>
<feature type="non-terminal residue" evidence="3">
    <location>
        <position position="1"/>
    </location>
</feature>
<keyword evidence="2" id="KW-0812">Transmembrane</keyword>
<sequence>GVFCQQPPITVSEISRVMPSEGMDALDHHFKLVVSGVTFPQENIYWEFTGTGTDGKQFSVICEDCNLMNESCDLIFKVNLPDLNFIILLAKDASRNIVGAWSAKLKLRDLEARVAVIGSDNTNGFLRVQAGILNNVTVPNGGECLQEESPCYYRQEDLSGPPSNIIRCTDLLTNASEIIRHCDETYTEYRGLSEYPIFSLWDKDILTVNYAVNASRVELLLVDPTNGSQIINSNAGGVNCVLNEMESNTCSLEVKIPDGMENINFVVIPFNENDFTLGSETSSFEIFEISWTQLAKDAFMTTWTSSKISDFSVSLVHANVPDPLYQFHLNCGKEVRANDACEAFFTNIALSRDDVVIIQRIEDMNSVAMSIPEGENKPTVKITRIIKEPAAKPNIIRMDVNTSSEIPTFGRLVEVIYNETEPVNVVYNNEYNISIYEKPYGYDVECELKNYPFYGLKNYILLSYNASNDIQEVGLLYATMKEIPNNHAIVGNTSLNVSALWTSGGSEGMSVDGVPCEPGLCVILDYDSTESYASVCANIENTALGIEEIEQCVDSTPVNKEGMSIASFHLKDREDFSIAASFGVDAENVYVILFNESNASWLGICSPEDLHDQDQKCTGKLADMPLASPSSMLKALIVSESNISQVISSTAVEVEDLLFSFTKLFPDTITVKWTANNPEGYTTLLQKLTPPQKSRSTMTFNKDGPSDVFCMENTCSAFYDGVDDTSTYSVMVHRIGDSISETVHTILPSEVSDYVIVSMNNENEAIKFTSKAEEISNDQITFYHDIPIFDAEKEVSFVLVYYGNESVPIKRGRVNLQLKELDVKLAWVSPQNVTSRSLRVDVGSQDNVTIGTNICIYEDSPCYYLDDPSLPHFVERCEEIVNSVDGHTVLQCESEITPYTELKDLEVTLYEDSIKIIAPLDDPEATFEVTVYDPTDTTVIFSDGNATCNISAEATAWNCTQQMRTPSDRPPIKVLVAEIGPKGDVLRSAVKKISSSSTGVESWVIVVSVMASVLGVSIIAFVVIVAVRKKKDKKDVNKQVNDLSGVDEESQCSSTKRSLSFKDSNNQCIQAPKRDICPPSMPAKPYRRDSRQLDKPFEEPTRRDTRLFEQNQDFYSHSGHSQVPGRDRYALPVSSEPFRRESRQLDKPFARSSRSSSRPFEQDQHLHSRGRSNLGYEHEEQSQNMAPVIPRLNRGLGSSPGRDPAPKYY</sequence>